<evidence type="ECO:0000259" key="2">
    <source>
        <dbReference type="Pfam" id="PF03107"/>
    </source>
</evidence>
<sequence>MESPPYFASLEPTCRRSVMSQPHILCQRYDPPLSSYPLDNTMEHVHGLPGATSKVVWGGKDLEGVKEEFDEDKDIRPFVMIDEETIQHFSHDHHLRLQGNSNSCDHENKFCQACCLELIASESFYGCMQCDFVLHEACASLPRRKHHPLHKHQLTLHPFPLKPEFEAYVKGMFACDGCDQLNCGFLYKCGEKGCGFQLDVRCASLSNPFTHANYHELDHPLFFSKTRGICMGCKSSKCSRYLLECRTCNFVVGLKCATLPCVARYKHDRHPLALCYGKEGQSSCSMFVGKRYLYEATPYH</sequence>
<dbReference type="InterPro" id="IPR046349">
    <property type="entry name" value="C1-like_sf"/>
</dbReference>
<keyword evidence="4" id="KW-1185">Reference proteome</keyword>
<keyword evidence="1" id="KW-0677">Repeat</keyword>
<feature type="domain" description="DC1" evidence="2">
    <location>
        <begin position="89"/>
        <end position="139"/>
    </location>
</feature>
<organism evidence="3 4">
    <name type="scientific">Microthlaspi erraticum</name>
    <dbReference type="NCBI Taxonomy" id="1685480"/>
    <lineage>
        <taxon>Eukaryota</taxon>
        <taxon>Viridiplantae</taxon>
        <taxon>Streptophyta</taxon>
        <taxon>Embryophyta</taxon>
        <taxon>Tracheophyta</taxon>
        <taxon>Spermatophyta</taxon>
        <taxon>Magnoliopsida</taxon>
        <taxon>eudicotyledons</taxon>
        <taxon>Gunneridae</taxon>
        <taxon>Pentapetalae</taxon>
        <taxon>rosids</taxon>
        <taxon>malvids</taxon>
        <taxon>Brassicales</taxon>
        <taxon>Brassicaceae</taxon>
        <taxon>Coluteocarpeae</taxon>
        <taxon>Microthlaspi</taxon>
    </lineage>
</organism>
<dbReference type="Proteomes" id="UP000467841">
    <property type="component" value="Unassembled WGS sequence"/>
</dbReference>
<evidence type="ECO:0000313" key="4">
    <source>
        <dbReference type="Proteomes" id="UP000467841"/>
    </source>
</evidence>
<accession>A0A6D2IGB6</accession>
<evidence type="ECO:0000256" key="1">
    <source>
        <dbReference type="ARBA" id="ARBA00022737"/>
    </source>
</evidence>
<reference evidence="3" key="1">
    <citation type="submission" date="2020-01" db="EMBL/GenBank/DDBJ databases">
        <authorList>
            <person name="Mishra B."/>
        </authorList>
    </citation>
    <scope>NUCLEOTIDE SEQUENCE [LARGE SCALE GENOMIC DNA]</scope>
</reference>
<dbReference type="PANTHER" id="PTHR32410:SF211">
    <property type="entry name" value="CYSTEINE_HISTIDINE-RICH C1 DOMAIN FAMILY PROTEIN"/>
    <property type="match status" value="1"/>
</dbReference>
<dbReference type="InterPro" id="IPR004146">
    <property type="entry name" value="DC1"/>
</dbReference>
<feature type="domain" description="DC1" evidence="2">
    <location>
        <begin position="148"/>
        <end position="203"/>
    </location>
</feature>
<dbReference type="OrthoDB" id="1082137at2759"/>
<dbReference type="Pfam" id="PF03107">
    <property type="entry name" value="C1_2"/>
    <property type="match status" value="2"/>
</dbReference>
<protein>
    <recommendedName>
        <fullName evidence="2">DC1 domain-containing protein</fullName>
    </recommendedName>
</protein>
<dbReference type="SUPFAM" id="SSF57889">
    <property type="entry name" value="Cysteine-rich domain"/>
    <property type="match status" value="2"/>
</dbReference>
<gene>
    <name evidence="3" type="ORF">MERR_LOCUS15163</name>
</gene>
<evidence type="ECO:0000313" key="3">
    <source>
        <dbReference type="EMBL" id="CAA7027928.1"/>
    </source>
</evidence>
<dbReference type="EMBL" id="CACVBM020001063">
    <property type="protein sequence ID" value="CAA7027928.1"/>
    <property type="molecule type" value="Genomic_DNA"/>
</dbReference>
<comment type="caution">
    <text evidence="3">The sequence shown here is derived from an EMBL/GenBank/DDBJ whole genome shotgun (WGS) entry which is preliminary data.</text>
</comment>
<dbReference type="AlphaFoldDB" id="A0A6D2IGB6"/>
<dbReference type="PANTHER" id="PTHR32410">
    <property type="entry name" value="CYSTEINE/HISTIDINE-RICH C1 DOMAIN FAMILY PROTEIN"/>
    <property type="match status" value="1"/>
</dbReference>
<dbReference type="InterPro" id="IPR053192">
    <property type="entry name" value="Vacuole_Formation_Reg"/>
</dbReference>
<name>A0A6D2IGB6_9BRAS</name>
<proteinExistence type="predicted"/>